<reference evidence="2" key="1">
    <citation type="journal article" date="2019" name="Int. J. Syst. Evol. Microbiol.">
        <title>The Global Catalogue of Microorganisms (GCM) 10K type strain sequencing project: providing services to taxonomists for standard genome sequencing and annotation.</title>
        <authorList>
            <consortium name="The Broad Institute Genomics Platform"/>
            <consortium name="The Broad Institute Genome Sequencing Center for Infectious Disease"/>
            <person name="Wu L."/>
            <person name="Ma J."/>
        </authorList>
    </citation>
    <scope>NUCLEOTIDE SEQUENCE [LARGE SCALE GENOMIC DNA]</scope>
    <source>
        <strain evidence="2">IBRC-M 10906</strain>
    </source>
</reference>
<name>A0ABW5WGW5_9PSEU</name>
<dbReference type="Gene3D" id="1.20.1270.360">
    <property type="match status" value="1"/>
</dbReference>
<sequence length="112" mass="12040">MSEDMRDGIQTTLECYDICTEGVAYCADRGGQHIEPAHLKALLDCAEICKAAAGFILRASDLHTTVCDACAAACEHCATSCDQLSDDNFMPQCAEVCRRCAQACRRMAGVQA</sequence>
<proteinExistence type="predicted"/>
<dbReference type="Pfam" id="PF03860">
    <property type="entry name" value="Csp"/>
    <property type="match status" value="1"/>
</dbReference>
<dbReference type="PANTHER" id="PTHR37310">
    <property type="entry name" value="CYTOPLASMIC PROTEIN-RELATED"/>
    <property type="match status" value="1"/>
</dbReference>
<dbReference type="RefSeq" id="WP_377394597.1">
    <property type="nucleotide sequence ID" value="NZ_JBHSAN010000053.1"/>
</dbReference>
<accession>A0ABW5WGW5</accession>
<organism evidence="1 2">
    <name type="scientific">Prauserella oleivorans</name>
    <dbReference type="NCBI Taxonomy" id="1478153"/>
    <lineage>
        <taxon>Bacteria</taxon>
        <taxon>Bacillati</taxon>
        <taxon>Actinomycetota</taxon>
        <taxon>Actinomycetes</taxon>
        <taxon>Pseudonocardiales</taxon>
        <taxon>Pseudonocardiaceae</taxon>
        <taxon>Prauserella</taxon>
    </lineage>
</organism>
<dbReference type="Proteomes" id="UP001597478">
    <property type="component" value="Unassembled WGS sequence"/>
</dbReference>
<dbReference type="InterPro" id="IPR005560">
    <property type="entry name" value="Csp_YhjQ"/>
</dbReference>
<evidence type="ECO:0000313" key="2">
    <source>
        <dbReference type="Proteomes" id="UP001597478"/>
    </source>
</evidence>
<protein>
    <submittedName>
        <fullName evidence="1">Four-helix bundle copper-binding protein</fullName>
    </submittedName>
</protein>
<comment type="caution">
    <text evidence="1">The sequence shown here is derived from an EMBL/GenBank/DDBJ whole genome shotgun (WGS) entry which is preliminary data.</text>
</comment>
<dbReference type="EMBL" id="JBHUOF010000047">
    <property type="protein sequence ID" value="MFD2802325.1"/>
    <property type="molecule type" value="Genomic_DNA"/>
</dbReference>
<dbReference type="PANTHER" id="PTHR37310:SF1">
    <property type="entry name" value="CYTOPLASMIC PROTEIN"/>
    <property type="match status" value="1"/>
</dbReference>
<evidence type="ECO:0000313" key="1">
    <source>
        <dbReference type="EMBL" id="MFD2802325.1"/>
    </source>
</evidence>
<keyword evidence="2" id="KW-1185">Reference proteome</keyword>
<gene>
    <name evidence="1" type="ORF">ACFS2C_23325</name>
</gene>